<reference evidence="4" key="1">
    <citation type="submission" date="2019-09" db="EMBL/GenBank/DDBJ databases">
        <title>Characterisation of the sponge microbiome using genome-centric metagenomics.</title>
        <authorList>
            <person name="Engelberts J.P."/>
            <person name="Robbins S.J."/>
            <person name="De Goeij J.M."/>
            <person name="Aranda M."/>
            <person name="Bell S.C."/>
            <person name="Webster N.S."/>
        </authorList>
    </citation>
    <scope>NUCLEOTIDE SEQUENCE</scope>
    <source>
        <strain evidence="4">SB0661_bin_32</strain>
    </source>
</reference>
<evidence type="ECO:0000256" key="2">
    <source>
        <dbReference type="ARBA" id="ARBA00023002"/>
    </source>
</evidence>
<dbReference type="Gene3D" id="3.40.50.720">
    <property type="entry name" value="NAD(P)-binding Rossmann-like Domain"/>
    <property type="match status" value="1"/>
</dbReference>
<dbReference type="InterPro" id="IPR036291">
    <property type="entry name" value="NAD(P)-bd_dom_sf"/>
</dbReference>
<dbReference type="Pfam" id="PF00106">
    <property type="entry name" value="adh_short"/>
    <property type="match status" value="1"/>
</dbReference>
<dbReference type="CDD" id="cd05233">
    <property type="entry name" value="SDR_c"/>
    <property type="match status" value="1"/>
</dbReference>
<comment type="caution">
    <text evidence="4">The sequence shown here is derived from an EMBL/GenBank/DDBJ whole genome shotgun (WGS) entry which is preliminary data.</text>
</comment>
<dbReference type="PANTHER" id="PTHR44196:SF1">
    <property type="entry name" value="DEHYDROGENASE_REDUCTASE SDR FAMILY MEMBER 7B"/>
    <property type="match status" value="1"/>
</dbReference>
<evidence type="ECO:0000256" key="3">
    <source>
        <dbReference type="RuleBase" id="RU000363"/>
    </source>
</evidence>
<dbReference type="AlphaFoldDB" id="A0A6B1D9T9"/>
<protein>
    <submittedName>
        <fullName evidence="4">SDR family oxidoreductase</fullName>
    </submittedName>
</protein>
<dbReference type="PRINTS" id="PR00080">
    <property type="entry name" value="SDRFAMILY"/>
</dbReference>
<dbReference type="InterPro" id="IPR002347">
    <property type="entry name" value="SDR_fam"/>
</dbReference>
<evidence type="ECO:0000256" key="1">
    <source>
        <dbReference type="ARBA" id="ARBA00006484"/>
    </source>
</evidence>
<dbReference type="GO" id="GO:0016491">
    <property type="term" value="F:oxidoreductase activity"/>
    <property type="evidence" value="ECO:0007669"/>
    <property type="project" value="UniProtKB-KW"/>
</dbReference>
<accession>A0A6B1D9T9</accession>
<organism evidence="4">
    <name type="scientific">Caldilineaceae bacterium SB0661_bin_32</name>
    <dbReference type="NCBI Taxonomy" id="2605255"/>
    <lineage>
        <taxon>Bacteria</taxon>
        <taxon>Bacillati</taxon>
        <taxon>Chloroflexota</taxon>
        <taxon>Caldilineae</taxon>
        <taxon>Caldilineales</taxon>
        <taxon>Caldilineaceae</taxon>
    </lineage>
</organism>
<keyword evidence="2" id="KW-0560">Oxidoreductase</keyword>
<gene>
    <name evidence="4" type="ORF">F4X14_14565</name>
</gene>
<dbReference type="GO" id="GO:0016020">
    <property type="term" value="C:membrane"/>
    <property type="evidence" value="ECO:0007669"/>
    <property type="project" value="TreeGrafter"/>
</dbReference>
<dbReference type="PANTHER" id="PTHR44196">
    <property type="entry name" value="DEHYDROGENASE/REDUCTASE SDR FAMILY MEMBER 7B"/>
    <property type="match status" value="1"/>
</dbReference>
<dbReference type="EMBL" id="VXMH01000075">
    <property type="protein sequence ID" value="MYC96183.1"/>
    <property type="molecule type" value="Genomic_DNA"/>
</dbReference>
<comment type="similarity">
    <text evidence="1 3">Belongs to the short-chain dehydrogenases/reductases (SDR) family.</text>
</comment>
<evidence type="ECO:0000313" key="4">
    <source>
        <dbReference type="EMBL" id="MYC96183.1"/>
    </source>
</evidence>
<dbReference type="PRINTS" id="PR00081">
    <property type="entry name" value="GDHRDH"/>
</dbReference>
<name>A0A6B1D9T9_9CHLR</name>
<dbReference type="SUPFAM" id="SSF51735">
    <property type="entry name" value="NAD(P)-binding Rossmann-fold domains"/>
    <property type="match status" value="1"/>
</dbReference>
<sequence length="255" mass="27112">MAQGQKGDHTLNDFSGQNVIVTGASSGFGEAIALKFAAAGAHVAMIARREEVLRALAQRIESDGGRALVYPCDVGDEAQIRATVEKIDAELGPIHVLVNNAGTNVVNRSIDATTIDDWRVVADVNLVSAYLFTNLLMPQMKARGAGTIINIGSRAANYPSLLSGVAYSSAKLGMHALNRVTNEEGNPHGVRACIINPGVTATPLLDRRPVPPPQEARKLMMQSEDIADTVLYAAGLPMRANAERIDLYPTNTEVG</sequence>
<proteinExistence type="inferred from homology"/>